<dbReference type="PANTHER" id="PTHR31480">
    <property type="entry name" value="BIFUNCTIONAL LYCOPENE CYCLASE/PHYTOENE SYNTHASE"/>
    <property type="match status" value="1"/>
</dbReference>
<dbReference type="SFLD" id="SFLDG01212">
    <property type="entry name" value="Phytoene_synthase_like"/>
    <property type="match status" value="1"/>
</dbReference>
<keyword evidence="1" id="KW-0808">Transferase</keyword>
<dbReference type="AlphaFoldDB" id="A0AAE6FT13"/>
<feature type="transmembrane region" description="Helical" evidence="2">
    <location>
        <begin position="111"/>
        <end position="132"/>
    </location>
</feature>
<organism evidence="3 4">
    <name type="scientific">Candidatus Methylopumilus rimovensis</name>
    <dbReference type="NCBI Taxonomy" id="2588535"/>
    <lineage>
        <taxon>Bacteria</taxon>
        <taxon>Pseudomonadati</taxon>
        <taxon>Pseudomonadota</taxon>
        <taxon>Betaproteobacteria</taxon>
        <taxon>Nitrosomonadales</taxon>
        <taxon>Methylophilaceae</taxon>
        <taxon>Candidatus Methylopumilus</taxon>
    </lineage>
</organism>
<dbReference type="RefSeq" id="WP_139883491.1">
    <property type="nucleotide sequence ID" value="NZ_CP040986.1"/>
</dbReference>
<evidence type="ECO:0000313" key="3">
    <source>
        <dbReference type="EMBL" id="QDD13669.1"/>
    </source>
</evidence>
<name>A0AAE6FT13_9PROT</name>
<protein>
    <submittedName>
        <fullName evidence="3">Phytoene/squalene synthase family protein</fullName>
    </submittedName>
</protein>
<dbReference type="InterPro" id="IPR008949">
    <property type="entry name" value="Isoprenoid_synthase_dom_sf"/>
</dbReference>
<reference evidence="3 4" key="1">
    <citation type="journal article" date="2019" name="ISME J.">
        <title>Evolution in action: habitat transition from sediment to the pelagial leads to genome streamlining in Methylophilaceae.</title>
        <authorList>
            <person name="Salcher M."/>
            <person name="Schaefle D."/>
            <person name="Kaspar M."/>
            <person name="Neuenschwander S.M."/>
            <person name="Ghai R."/>
        </authorList>
    </citation>
    <scope>NUCLEOTIDE SEQUENCE [LARGE SCALE GENOMIC DNA]</scope>
    <source>
        <strain evidence="3 4">MMS-RI-1</strain>
    </source>
</reference>
<dbReference type="GO" id="GO:0004311">
    <property type="term" value="F:geranylgeranyl diphosphate synthase activity"/>
    <property type="evidence" value="ECO:0007669"/>
    <property type="project" value="InterPro"/>
</dbReference>
<gene>
    <name evidence="3" type="ORF">FIT61_04330</name>
</gene>
<dbReference type="Pfam" id="PF00494">
    <property type="entry name" value="SQS_PSY"/>
    <property type="match status" value="1"/>
</dbReference>
<dbReference type="InterPro" id="IPR019845">
    <property type="entry name" value="Squalene/phytoene_synthase_CS"/>
</dbReference>
<dbReference type="InterPro" id="IPR033904">
    <property type="entry name" value="Trans_IPPS_HH"/>
</dbReference>
<sequence>MKNNLLMRKHGKTFYWASLFLDKSNMQAIYSIYSFCRRVDDMVDEAKTTHIAKKRLLIFTEAWKKSRSHPVINLLSDIPKENWPNQKLVKNFLNGQISDIKFSTFKSEKSLIVYCYQVAGTVGLMVCDIFGVKDKKMRYFAIDLGIAMQLVNISRDIYEDSLRNRVYLPESLIGKYRAKEIANPNKETARKIDEARKKMIQLANIYFESASRAIDHLPKGASLAVKLASALYQQIGYQLMKAHYERKEKRCYVSNFSKFMITLGIITKYLTSFKQEMKLHNKNLHKFIHNLPDAHF</sequence>
<dbReference type="SFLD" id="SFLDG01018">
    <property type="entry name" value="Squalene/Phytoene_Synthase_Lik"/>
    <property type="match status" value="1"/>
</dbReference>
<dbReference type="SUPFAM" id="SSF48576">
    <property type="entry name" value="Terpenoid synthases"/>
    <property type="match status" value="1"/>
</dbReference>
<dbReference type="PROSITE" id="PS01045">
    <property type="entry name" value="SQUALEN_PHYTOEN_SYN_2"/>
    <property type="match status" value="1"/>
</dbReference>
<evidence type="ECO:0000256" key="2">
    <source>
        <dbReference type="SAM" id="Phobius"/>
    </source>
</evidence>
<dbReference type="Gene3D" id="1.10.600.10">
    <property type="entry name" value="Farnesyl Diphosphate Synthase"/>
    <property type="match status" value="1"/>
</dbReference>
<dbReference type="EMBL" id="CP040986">
    <property type="protein sequence ID" value="QDD13669.1"/>
    <property type="molecule type" value="Genomic_DNA"/>
</dbReference>
<keyword evidence="4" id="KW-1185">Reference proteome</keyword>
<dbReference type="InterPro" id="IPR002060">
    <property type="entry name" value="Squ/phyt_synthse"/>
</dbReference>
<dbReference type="GO" id="GO:0016117">
    <property type="term" value="P:carotenoid biosynthetic process"/>
    <property type="evidence" value="ECO:0007669"/>
    <property type="project" value="UniProtKB-ARBA"/>
</dbReference>
<keyword evidence="2" id="KW-0472">Membrane</keyword>
<dbReference type="Proteomes" id="UP000312102">
    <property type="component" value="Chromosome"/>
</dbReference>
<evidence type="ECO:0000313" key="4">
    <source>
        <dbReference type="Proteomes" id="UP000312102"/>
    </source>
</evidence>
<dbReference type="GO" id="GO:0051996">
    <property type="term" value="F:squalene synthase [NAD(P)H] activity"/>
    <property type="evidence" value="ECO:0007669"/>
    <property type="project" value="InterPro"/>
</dbReference>
<keyword evidence="2" id="KW-1133">Transmembrane helix</keyword>
<evidence type="ECO:0000256" key="1">
    <source>
        <dbReference type="ARBA" id="ARBA00022679"/>
    </source>
</evidence>
<dbReference type="CDD" id="cd00683">
    <property type="entry name" value="Trans_IPPS_HH"/>
    <property type="match status" value="1"/>
</dbReference>
<accession>A0AAE6FT13</accession>
<keyword evidence="2" id="KW-0812">Transmembrane</keyword>
<dbReference type="InterPro" id="IPR044843">
    <property type="entry name" value="Trans_IPPS_bact-type"/>
</dbReference>
<dbReference type="KEGG" id="mrk:FIT61_04330"/>
<dbReference type="SFLD" id="SFLDS00005">
    <property type="entry name" value="Isoprenoid_Synthase_Type_I"/>
    <property type="match status" value="1"/>
</dbReference>
<proteinExistence type="predicted"/>